<feature type="binding site" evidence="10">
    <location>
        <position position="87"/>
    </location>
    <ligand>
        <name>Mg(2+)</name>
        <dbReference type="ChEBI" id="CHEBI:18420"/>
    </ligand>
</feature>
<accession>A0ABP6RGV8</accession>
<dbReference type="EC" id="3.5.4.19" evidence="10"/>
<dbReference type="RefSeq" id="WP_344720570.1">
    <property type="nucleotide sequence ID" value="NZ_BAAAYG010000007.1"/>
</dbReference>
<name>A0ABP6RGV8_9MICC</name>
<feature type="binding site" evidence="10">
    <location>
        <position position="100"/>
    </location>
    <ligand>
        <name>Zn(2+)</name>
        <dbReference type="ChEBI" id="CHEBI:29105"/>
        <note>ligand shared between dimeric partners</note>
    </ligand>
</feature>
<dbReference type="Gene3D" id="3.10.20.810">
    <property type="entry name" value="Phosphoribosyl-AMP cyclohydrolase"/>
    <property type="match status" value="1"/>
</dbReference>
<dbReference type="NCBIfam" id="NF000768">
    <property type="entry name" value="PRK00051.1"/>
    <property type="match status" value="1"/>
</dbReference>
<sequence>MSSTPLPAAVRDRVRFDADGLVPAITQDAATGEVLMMAWMNDAALATTLATRRGTYWSRSRGELWRKGASSGHTQQVVSVALDCDGDTVLLRVEQTGPACHTGTTSCFTDRAVDLDALEAAEAADTVETAEAARPGEEDRTDGDS</sequence>
<reference evidence="14" key="1">
    <citation type="journal article" date="2019" name="Int. J. Syst. Evol. Microbiol.">
        <title>The Global Catalogue of Microorganisms (GCM) 10K type strain sequencing project: providing services to taxonomists for standard genome sequencing and annotation.</title>
        <authorList>
            <consortium name="The Broad Institute Genomics Platform"/>
            <consortium name="The Broad Institute Genome Sequencing Center for Infectious Disease"/>
            <person name="Wu L."/>
            <person name="Ma J."/>
        </authorList>
    </citation>
    <scope>NUCLEOTIDE SEQUENCE [LARGE SCALE GENOMIC DNA]</scope>
    <source>
        <strain evidence="14">JCM 11483</strain>
    </source>
</reference>
<dbReference type="InterPro" id="IPR026660">
    <property type="entry name" value="PRA-CH"/>
</dbReference>
<comment type="similarity">
    <text evidence="10">Belongs to the PRA-CH family.</text>
</comment>
<feature type="binding site" evidence="10">
    <location>
        <position position="84"/>
    </location>
    <ligand>
        <name>Zn(2+)</name>
        <dbReference type="ChEBI" id="CHEBI:29105"/>
        <note>ligand shared between dimeric partners</note>
    </ligand>
</feature>
<comment type="caution">
    <text evidence="13">The sequence shown here is derived from an EMBL/GenBank/DDBJ whole genome shotgun (WGS) entry which is preliminary data.</text>
</comment>
<feature type="compositionally biased region" description="Basic and acidic residues" evidence="11">
    <location>
        <begin position="134"/>
        <end position="145"/>
    </location>
</feature>
<dbReference type="SUPFAM" id="SSF141734">
    <property type="entry name" value="HisI-like"/>
    <property type="match status" value="1"/>
</dbReference>
<evidence type="ECO:0000256" key="5">
    <source>
        <dbReference type="ARBA" id="ARBA00022723"/>
    </source>
</evidence>
<evidence type="ECO:0000256" key="8">
    <source>
        <dbReference type="ARBA" id="ARBA00022842"/>
    </source>
</evidence>
<keyword evidence="3 10" id="KW-0963">Cytoplasm</keyword>
<dbReference type="PANTHER" id="PTHR42945:SF11">
    <property type="entry name" value="PHOSPHORIBOSYL-AMP CYCLOHYDROLASE"/>
    <property type="match status" value="1"/>
</dbReference>
<evidence type="ECO:0000256" key="1">
    <source>
        <dbReference type="ARBA" id="ARBA00000024"/>
    </source>
</evidence>
<keyword evidence="8 10" id="KW-0460">Magnesium</keyword>
<keyword evidence="4 10" id="KW-0028">Amino-acid biosynthesis</keyword>
<dbReference type="HAMAP" id="MF_01021">
    <property type="entry name" value="HisI"/>
    <property type="match status" value="1"/>
</dbReference>
<comment type="cofactor">
    <cofactor evidence="10">
        <name>Mg(2+)</name>
        <dbReference type="ChEBI" id="CHEBI:18420"/>
    </cofactor>
    <text evidence="10">Binds 1 Mg(2+) ion per subunit.</text>
</comment>
<dbReference type="InterPro" id="IPR038019">
    <property type="entry name" value="PRib_AMP_CycHydrolase_sf"/>
</dbReference>
<dbReference type="Proteomes" id="UP001501736">
    <property type="component" value="Unassembled WGS sequence"/>
</dbReference>
<feature type="compositionally biased region" description="Low complexity" evidence="11">
    <location>
        <begin position="122"/>
        <end position="133"/>
    </location>
</feature>
<feature type="binding site" evidence="10">
    <location>
        <position position="107"/>
    </location>
    <ligand>
        <name>Zn(2+)</name>
        <dbReference type="ChEBI" id="CHEBI:29105"/>
        <note>ligand shared between dimeric partners</note>
    </ligand>
</feature>
<keyword evidence="6 10" id="KW-0378">Hydrolase</keyword>
<evidence type="ECO:0000259" key="12">
    <source>
        <dbReference type="Pfam" id="PF01502"/>
    </source>
</evidence>
<comment type="pathway">
    <text evidence="2 10">Amino-acid biosynthesis; L-histidine biosynthesis; L-histidine from 5-phospho-alpha-D-ribose 1-diphosphate: step 3/9.</text>
</comment>
<feature type="region of interest" description="Disordered" evidence="11">
    <location>
        <begin position="122"/>
        <end position="145"/>
    </location>
</feature>
<keyword evidence="9 10" id="KW-0368">Histidine biosynthesis</keyword>
<evidence type="ECO:0000256" key="6">
    <source>
        <dbReference type="ARBA" id="ARBA00022801"/>
    </source>
</evidence>
<evidence type="ECO:0000256" key="2">
    <source>
        <dbReference type="ARBA" id="ARBA00005169"/>
    </source>
</evidence>
<comment type="function">
    <text evidence="10">Catalyzes the hydrolysis of the adenine ring of phosphoribosyl-AMP.</text>
</comment>
<gene>
    <name evidence="10" type="primary">hisI</name>
    <name evidence="13" type="ORF">GCM10020260_18580</name>
</gene>
<comment type="cofactor">
    <cofactor evidence="10">
        <name>Zn(2+)</name>
        <dbReference type="ChEBI" id="CHEBI:29105"/>
    </cofactor>
    <text evidence="10">Binds 1 zinc ion per subunit.</text>
</comment>
<feature type="binding site" evidence="10">
    <location>
        <position position="85"/>
    </location>
    <ligand>
        <name>Mg(2+)</name>
        <dbReference type="ChEBI" id="CHEBI:18420"/>
    </ligand>
</feature>
<evidence type="ECO:0000256" key="10">
    <source>
        <dbReference type="HAMAP-Rule" id="MF_01021"/>
    </source>
</evidence>
<comment type="catalytic activity">
    <reaction evidence="1 10">
        <text>1-(5-phospho-beta-D-ribosyl)-5'-AMP + H2O = 1-(5-phospho-beta-D-ribosyl)-5-[(5-phospho-beta-D-ribosylamino)methylideneamino]imidazole-4-carboxamide</text>
        <dbReference type="Rhea" id="RHEA:20049"/>
        <dbReference type="ChEBI" id="CHEBI:15377"/>
        <dbReference type="ChEBI" id="CHEBI:58435"/>
        <dbReference type="ChEBI" id="CHEBI:59457"/>
        <dbReference type="EC" id="3.5.4.19"/>
    </reaction>
</comment>
<evidence type="ECO:0000256" key="11">
    <source>
        <dbReference type="SAM" id="MobiDB-lite"/>
    </source>
</evidence>
<keyword evidence="7 10" id="KW-0862">Zinc</keyword>
<keyword evidence="5 10" id="KW-0479">Metal-binding</keyword>
<dbReference type="EMBL" id="BAAAYG010000007">
    <property type="protein sequence ID" value="GAA3285661.1"/>
    <property type="molecule type" value="Genomic_DNA"/>
</dbReference>
<dbReference type="Pfam" id="PF01502">
    <property type="entry name" value="PRA-CH"/>
    <property type="match status" value="1"/>
</dbReference>
<feature type="binding site" evidence="10">
    <location>
        <position position="83"/>
    </location>
    <ligand>
        <name>Mg(2+)</name>
        <dbReference type="ChEBI" id="CHEBI:18420"/>
    </ligand>
</feature>
<protein>
    <recommendedName>
        <fullName evidence="10">Phosphoribosyl-AMP cyclohydrolase</fullName>
        <shortName evidence="10">PRA-CH</shortName>
        <ecNumber evidence="10">3.5.4.19</ecNumber>
    </recommendedName>
</protein>
<dbReference type="InterPro" id="IPR002496">
    <property type="entry name" value="PRib_AMP_CycHydrolase_dom"/>
</dbReference>
<organism evidence="13 14">
    <name type="scientific">Nesterenkonia halobia</name>
    <dbReference type="NCBI Taxonomy" id="37922"/>
    <lineage>
        <taxon>Bacteria</taxon>
        <taxon>Bacillati</taxon>
        <taxon>Actinomycetota</taxon>
        <taxon>Actinomycetes</taxon>
        <taxon>Micrococcales</taxon>
        <taxon>Micrococcaceae</taxon>
        <taxon>Nesterenkonia</taxon>
    </lineage>
</organism>
<evidence type="ECO:0000256" key="9">
    <source>
        <dbReference type="ARBA" id="ARBA00023102"/>
    </source>
</evidence>
<comment type="subcellular location">
    <subcellularLocation>
        <location evidence="10">Cytoplasm</location>
    </subcellularLocation>
</comment>
<evidence type="ECO:0000313" key="13">
    <source>
        <dbReference type="EMBL" id="GAA3285661.1"/>
    </source>
</evidence>
<keyword evidence="14" id="KW-1185">Reference proteome</keyword>
<proteinExistence type="inferred from homology"/>
<evidence type="ECO:0000256" key="7">
    <source>
        <dbReference type="ARBA" id="ARBA00022833"/>
    </source>
</evidence>
<evidence type="ECO:0000256" key="3">
    <source>
        <dbReference type="ARBA" id="ARBA00022490"/>
    </source>
</evidence>
<evidence type="ECO:0000313" key="14">
    <source>
        <dbReference type="Proteomes" id="UP001501736"/>
    </source>
</evidence>
<feature type="domain" description="Phosphoribosyl-AMP cyclohydrolase" evidence="12">
    <location>
        <begin position="36"/>
        <end position="109"/>
    </location>
</feature>
<comment type="subunit">
    <text evidence="10">Homodimer.</text>
</comment>
<evidence type="ECO:0000256" key="4">
    <source>
        <dbReference type="ARBA" id="ARBA00022605"/>
    </source>
</evidence>
<dbReference type="PANTHER" id="PTHR42945">
    <property type="entry name" value="HISTIDINE BIOSYNTHESIS BIFUNCTIONAL PROTEIN"/>
    <property type="match status" value="1"/>
</dbReference>